<dbReference type="CDD" id="cd08026">
    <property type="entry name" value="DUF326"/>
    <property type="match status" value="1"/>
</dbReference>
<dbReference type="Gene3D" id="1.20.1270.360">
    <property type="match status" value="1"/>
</dbReference>
<sequence length="108" mass="12122">MAHEKYQELLNTLHDCMVQCNHCYDACLNEDDVKMMAPCIRLDRECADICGYLAQAITHGTPYVAELASVCAKICEDCGNECKKHEQEHCQKCADICMKCADACRKVA</sequence>
<dbReference type="OrthoDB" id="5396211at2"/>
<organism evidence="1 2">
    <name type="scientific">Sediminibacillus halophilus</name>
    <dbReference type="NCBI Taxonomy" id="482461"/>
    <lineage>
        <taxon>Bacteria</taxon>
        <taxon>Bacillati</taxon>
        <taxon>Bacillota</taxon>
        <taxon>Bacilli</taxon>
        <taxon>Bacillales</taxon>
        <taxon>Bacillaceae</taxon>
        <taxon>Sediminibacillus</taxon>
    </lineage>
</organism>
<dbReference type="InterPro" id="IPR005560">
    <property type="entry name" value="Csp_YhjQ"/>
</dbReference>
<dbReference type="Pfam" id="PF03860">
    <property type="entry name" value="Csp"/>
    <property type="match status" value="1"/>
</dbReference>
<keyword evidence="2" id="KW-1185">Reference proteome</keyword>
<proteinExistence type="predicted"/>
<protein>
    <recommendedName>
        <fullName evidence="3">Four-helix bundle copper-binding protein</fullName>
    </recommendedName>
</protein>
<accession>A0A1G9PA47</accession>
<dbReference type="Proteomes" id="UP000182347">
    <property type="component" value="Unassembled WGS sequence"/>
</dbReference>
<dbReference type="AlphaFoldDB" id="A0A1G9PA47"/>
<name>A0A1G9PA47_9BACI</name>
<evidence type="ECO:0008006" key="3">
    <source>
        <dbReference type="Google" id="ProtNLM"/>
    </source>
</evidence>
<gene>
    <name evidence="1" type="ORF">SAMN05216244_1342</name>
</gene>
<dbReference type="PANTHER" id="PTHR37310">
    <property type="entry name" value="CYTOPLASMIC PROTEIN-RELATED"/>
    <property type="match status" value="1"/>
</dbReference>
<reference evidence="2" key="1">
    <citation type="submission" date="2016-10" db="EMBL/GenBank/DDBJ databases">
        <authorList>
            <person name="Varghese N."/>
            <person name="Submissions S."/>
        </authorList>
    </citation>
    <scope>NUCLEOTIDE SEQUENCE [LARGE SCALE GENOMIC DNA]</scope>
    <source>
        <strain evidence="2">CGMCC 1.6199</strain>
    </source>
</reference>
<dbReference type="STRING" id="482461.SAMN05216244_1342"/>
<dbReference type="RefSeq" id="WP_074598013.1">
    <property type="nucleotide sequence ID" value="NZ_FNHF01000001.1"/>
</dbReference>
<evidence type="ECO:0000313" key="2">
    <source>
        <dbReference type="Proteomes" id="UP000182347"/>
    </source>
</evidence>
<dbReference type="PANTHER" id="PTHR37310:SF1">
    <property type="entry name" value="CYTOPLASMIC PROTEIN"/>
    <property type="match status" value="1"/>
</dbReference>
<dbReference type="EMBL" id="FNHF01000001">
    <property type="protein sequence ID" value="SDL95433.1"/>
    <property type="molecule type" value="Genomic_DNA"/>
</dbReference>
<dbReference type="InterPro" id="IPR044543">
    <property type="entry name" value="YHJQ-like"/>
</dbReference>
<evidence type="ECO:0000313" key="1">
    <source>
        <dbReference type="EMBL" id="SDL95433.1"/>
    </source>
</evidence>